<gene>
    <name evidence="11" type="ORF">CKAN_00950200</name>
</gene>
<evidence type="ECO:0000256" key="5">
    <source>
        <dbReference type="ARBA" id="ARBA00023242"/>
    </source>
</evidence>
<dbReference type="OrthoDB" id="60033at2759"/>
<dbReference type="Pfam" id="PF00072">
    <property type="entry name" value="Response_reg"/>
    <property type="match status" value="1"/>
</dbReference>
<dbReference type="InterPro" id="IPR010402">
    <property type="entry name" value="CCT_domain"/>
</dbReference>
<dbReference type="GO" id="GO:0009736">
    <property type="term" value="P:cytokinin-activated signaling pathway"/>
    <property type="evidence" value="ECO:0007669"/>
    <property type="project" value="InterPro"/>
</dbReference>
<dbReference type="GO" id="GO:0005634">
    <property type="term" value="C:nucleus"/>
    <property type="evidence" value="ECO:0007669"/>
    <property type="project" value="UniProtKB-SubCell"/>
</dbReference>
<keyword evidence="5 7" id="KW-0539">Nucleus</keyword>
<keyword evidence="3" id="KW-0902">Two-component regulatory system</keyword>
<evidence type="ECO:0000259" key="9">
    <source>
        <dbReference type="PROSITE" id="PS50110"/>
    </source>
</evidence>
<dbReference type="STRING" id="337451.A0A3S3MWI2"/>
<dbReference type="SUPFAM" id="SSF52172">
    <property type="entry name" value="CheY-like"/>
    <property type="match status" value="1"/>
</dbReference>
<dbReference type="Pfam" id="PF06203">
    <property type="entry name" value="CCT"/>
    <property type="match status" value="1"/>
</dbReference>
<comment type="caution">
    <text evidence="6">Lacks conserved residue(s) required for the propagation of feature annotation.</text>
</comment>
<evidence type="ECO:0000313" key="11">
    <source>
        <dbReference type="EMBL" id="RWR80843.1"/>
    </source>
</evidence>
<evidence type="ECO:0000256" key="3">
    <source>
        <dbReference type="ARBA" id="ARBA00023012"/>
    </source>
</evidence>
<dbReference type="EMBL" id="QPKB01000003">
    <property type="protein sequence ID" value="RWR80843.1"/>
    <property type="molecule type" value="Genomic_DNA"/>
</dbReference>
<evidence type="ECO:0000256" key="4">
    <source>
        <dbReference type="ARBA" id="ARBA00023108"/>
    </source>
</evidence>
<evidence type="ECO:0000256" key="7">
    <source>
        <dbReference type="PROSITE-ProRule" id="PRU00357"/>
    </source>
</evidence>
<accession>A0A3S3MWI2</accession>
<evidence type="ECO:0000256" key="8">
    <source>
        <dbReference type="SAM" id="MobiDB-lite"/>
    </source>
</evidence>
<comment type="subcellular location">
    <subcellularLocation>
        <location evidence="1 7">Nucleus</location>
    </subcellularLocation>
</comment>
<comment type="caution">
    <text evidence="11">The sequence shown here is derived from an EMBL/GenBank/DDBJ whole genome shotgun (WGS) entry which is preliminary data.</text>
</comment>
<feature type="domain" description="Response regulatory" evidence="9">
    <location>
        <begin position="43"/>
        <end position="161"/>
    </location>
</feature>
<comment type="similarity">
    <text evidence="2">Belongs to the ARR-like family.</text>
</comment>
<dbReference type="PROSITE" id="PS51017">
    <property type="entry name" value="CCT"/>
    <property type="match status" value="1"/>
</dbReference>
<keyword evidence="12" id="KW-1185">Reference proteome</keyword>
<feature type="compositionally biased region" description="Polar residues" evidence="8">
    <location>
        <begin position="433"/>
        <end position="447"/>
    </location>
</feature>
<name>A0A3S3MWI2_9MAGN</name>
<evidence type="ECO:0000259" key="10">
    <source>
        <dbReference type="PROSITE" id="PS51017"/>
    </source>
</evidence>
<dbReference type="PROSITE" id="PS50110">
    <property type="entry name" value="RESPONSE_REGULATORY"/>
    <property type="match status" value="1"/>
</dbReference>
<evidence type="ECO:0000256" key="6">
    <source>
        <dbReference type="PROSITE-ProRule" id="PRU00169"/>
    </source>
</evidence>
<feature type="domain" description="CCT" evidence="10">
    <location>
        <begin position="659"/>
        <end position="701"/>
    </location>
</feature>
<organism evidence="11 12">
    <name type="scientific">Cinnamomum micranthum f. kanehirae</name>
    <dbReference type="NCBI Taxonomy" id="337451"/>
    <lineage>
        <taxon>Eukaryota</taxon>
        <taxon>Viridiplantae</taxon>
        <taxon>Streptophyta</taxon>
        <taxon>Embryophyta</taxon>
        <taxon>Tracheophyta</taxon>
        <taxon>Spermatophyta</taxon>
        <taxon>Magnoliopsida</taxon>
        <taxon>Magnoliidae</taxon>
        <taxon>Laurales</taxon>
        <taxon>Lauraceae</taxon>
        <taxon>Cinnamomum</taxon>
    </lineage>
</organism>
<proteinExistence type="inferred from homology"/>
<dbReference type="PANTHER" id="PTHR43874:SF95">
    <property type="entry name" value="TWO-COMPONENT RESPONSE REGULATOR-LIKE APRR5"/>
    <property type="match status" value="1"/>
</dbReference>
<dbReference type="InterPro" id="IPR001789">
    <property type="entry name" value="Sig_transdc_resp-reg_receiver"/>
</dbReference>
<sequence length="717" mass="80462">MGEVGLSDGDVVVLGEIVKEEEELKKETNVVTWESLVPRMFLRVLLVEGDDSTRQIITALLQKCNYKVSAVSDGSKAWEMLKDKPHSIDLILTEIQLPSISGLCLLTLIMGHETCKNIPVIMMSSHDSIGIVFKCMMRGAADFLVKPIRRNELRNLWQHVWRRQTSSDLRHGCQDGNLVQGKMGATSENNAASNHSSDYVACDQKNKDYSEKGSDAQSSCTKPDMEAESACLNNMQDFLQPKCSSSLAIDTEAHKHEEHVKLGGMLMHENEAEDNSMRVSEVTPNHQVFNSTVIIIEENHAHPTLMTGDKVMASASYGEKSDMVNDDGFERQVRVEPTGEVIDLIGTIENQLHYSYRRSEDKIVRGNFSDDTKYLPGKKENMCKLSSSLPLDLSLRRFEPSGNQEIGERHTLNHSNASAFSWYNNRTLQHAPSSASFTKPQQCTNETLKPPNKDPDNAVDALQHNREEQNNIEEDNPRDKMVFSCPQLGILPVTIPYHGMPLDGLHARYGTLLQTMFYTHPAAPPGPPPWSKDSTSLQEALHVKKSFHHSTCNPEKDYHYCDQTAVKSSDQLRTIQEQNSEYMEDTKHISSATDQSVNSSFCNNSKGHMKSSGCRSICDGSTANVTATAVDATTFESGNDEGIITSDPVKVMGERVSQREAALTKFRLKRKDRCYEKKVRYQSRKRLAEQRPRVKGQFVRRVQSDSHQPAVETDYCL</sequence>
<dbReference type="PANTHER" id="PTHR43874">
    <property type="entry name" value="TWO-COMPONENT RESPONSE REGULATOR"/>
    <property type="match status" value="1"/>
</dbReference>
<evidence type="ECO:0000256" key="1">
    <source>
        <dbReference type="ARBA" id="ARBA00004123"/>
    </source>
</evidence>
<dbReference type="GO" id="GO:0000160">
    <property type="term" value="P:phosphorelay signal transduction system"/>
    <property type="evidence" value="ECO:0007669"/>
    <property type="project" value="UniProtKB-KW"/>
</dbReference>
<reference evidence="11 12" key="1">
    <citation type="journal article" date="2019" name="Nat. Plants">
        <title>Stout camphor tree genome fills gaps in understanding of flowering plant genome evolution.</title>
        <authorList>
            <person name="Chaw S.M."/>
            <person name="Liu Y.C."/>
            <person name="Wu Y.W."/>
            <person name="Wang H.Y."/>
            <person name="Lin C.I."/>
            <person name="Wu C.S."/>
            <person name="Ke H.M."/>
            <person name="Chang L.Y."/>
            <person name="Hsu C.Y."/>
            <person name="Yang H.T."/>
            <person name="Sudianto E."/>
            <person name="Hsu M.H."/>
            <person name="Wu K.P."/>
            <person name="Wang L.N."/>
            <person name="Leebens-Mack J.H."/>
            <person name="Tsai I.J."/>
        </authorList>
    </citation>
    <scope>NUCLEOTIDE SEQUENCE [LARGE SCALE GENOMIC DNA]</scope>
    <source>
        <strain evidence="12">cv. Chaw 1501</strain>
        <tissue evidence="11">Young leaves</tissue>
    </source>
</reference>
<dbReference type="InterPro" id="IPR045279">
    <property type="entry name" value="ARR-like"/>
</dbReference>
<dbReference type="Gene3D" id="3.40.50.2300">
    <property type="match status" value="1"/>
</dbReference>
<dbReference type="AlphaFoldDB" id="A0A3S3MWI2"/>
<evidence type="ECO:0000256" key="2">
    <source>
        <dbReference type="ARBA" id="ARBA00010330"/>
    </source>
</evidence>
<dbReference type="InterPro" id="IPR011006">
    <property type="entry name" value="CheY-like_superfamily"/>
</dbReference>
<keyword evidence="4" id="KW-0090">Biological rhythms</keyword>
<feature type="region of interest" description="Disordered" evidence="8">
    <location>
        <begin position="433"/>
        <end position="459"/>
    </location>
</feature>
<evidence type="ECO:0000313" key="12">
    <source>
        <dbReference type="Proteomes" id="UP000283530"/>
    </source>
</evidence>
<dbReference type="Proteomes" id="UP000283530">
    <property type="component" value="Unassembled WGS sequence"/>
</dbReference>
<dbReference type="SMART" id="SM00448">
    <property type="entry name" value="REC"/>
    <property type="match status" value="1"/>
</dbReference>
<dbReference type="GO" id="GO:0048511">
    <property type="term" value="P:rhythmic process"/>
    <property type="evidence" value="ECO:0007669"/>
    <property type="project" value="UniProtKB-KW"/>
</dbReference>
<protein>
    <submittedName>
        <fullName evidence="11">Two-component response regulator-like protein APRR5 isoform X1</fullName>
    </submittedName>
</protein>